<feature type="transmembrane region" description="Helical" evidence="1">
    <location>
        <begin position="51"/>
        <end position="69"/>
    </location>
</feature>
<dbReference type="AlphaFoldDB" id="A0AAD4ME84"/>
<sequence>MTVLFHVEMMGNCLISSPIVTMVFVVMTYSLLTGCSKKGKAKDDKPKTGQYMVLSFYASFYLCLIFLRID</sequence>
<comment type="caution">
    <text evidence="2">The sequence shown here is derived from an EMBL/GenBank/DDBJ whole genome shotgun (WGS) entry which is preliminary data.</text>
</comment>
<keyword evidence="1" id="KW-0472">Membrane</keyword>
<dbReference type="EMBL" id="JAKKPZ010000957">
    <property type="protein sequence ID" value="KAI1691306.1"/>
    <property type="molecule type" value="Genomic_DNA"/>
</dbReference>
<organism evidence="2 3">
    <name type="scientific">Ditylenchus destructor</name>
    <dbReference type="NCBI Taxonomy" id="166010"/>
    <lineage>
        <taxon>Eukaryota</taxon>
        <taxon>Metazoa</taxon>
        <taxon>Ecdysozoa</taxon>
        <taxon>Nematoda</taxon>
        <taxon>Chromadorea</taxon>
        <taxon>Rhabditida</taxon>
        <taxon>Tylenchina</taxon>
        <taxon>Tylenchomorpha</taxon>
        <taxon>Sphaerularioidea</taxon>
        <taxon>Anguinidae</taxon>
        <taxon>Anguininae</taxon>
        <taxon>Ditylenchus</taxon>
    </lineage>
</organism>
<proteinExistence type="predicted"/>
<protein>
    <submittedName>
        <fullName evidence="2">Uncharacterized protein</fullName>
    </submittedName>
</protein>
<evidence type="ECO:0000256" key="1">
    <source>
        <dbReference type="SAM" id="Phobius"/>
    </source>
</evidence>
<name>A0AAD4ME84_9BILA</name>
<keyword evidence="3" id="KW-1185">Reference proteome</keyword>
<evidence type="ECO:0000313" key="3">
    <source>
        <dbReference type="Proteomes" id="UP001201812"/>
    </source>
</evidence>
<feature type="transmembrane region" description="Helical" evidence="1">
    <location>
        <begin position="12"/>
        <end position="31"/>
    </location>
</feature>
<keyword evidence="1" id="KW-0812">Transmembrane</keyword>
<accession>A0AAD4ME84</accession>
<dbReference type="Proteomes" id="UP001201812">
    <property type="component" value="Unassembled WGS sequence"/>
</dbReference>
<keyword evidence="1" id="KW-1133">Transmembrane helix</keyword>
<reference evidence="2" key="1">
    <citation type="submission" date="2022-01" db="EMBL/GenBank/DDBJ databases">
        <title>Genome Sequence Resource for Two Populations of Ditylenchus destructor, the Migratory Endoparasitic Phytonematode.</title>
        <authorList>
            <person name="Zhang H."/>
            <person name="Lin R."/>
            <person name="Xie B."/>
        </authorList>
    </citation>
    <scope>NUCLEOTIDE SEQUENCE</scope>
    <source>
        <strain evidence="2">BazhouSP</strain>
    </source>
</reference>
<gene>
    <name evidence="2" type="ORF">DdX_21967</name>
</gene>
<evidence type="ECO:0000313" key="2">
    <source>
        <dbReference type="EMBL" id="KAI1691306.1"/>
    </source>
</evidence>